<evidence type="ECO:0000256" key="4">
    <source>
        <dbReference type="ARBA" id="ARBA00023136"/>
    </source>
</evidence>
<organism evidence="9 10">
    <name type="scientific">Ustilago trichophora</name>
    <dbReference type="NCBI Taxonomy" id="86804"/>
    <lineage>
        <taxon>Eukaryota</taxon>
        <taxon>Fungi</taxon>
        <taxon>Dikarya</taxon>
        <taxon>Basidiomycota</taxon>
        <taxon>Ustilaginomycotina</taxon>
        <taxon>Ustilaginomycetes</taxon>
        <taxon>Ustilaginales</taxon>
        <taxon>Ustilaginaceae</taxon>
        <taxon>Ustilago</taxon>
    </lineage>
</organism>
<dbReference type="GO" id="GO:0044732">
    <property type="term" value="C:mitotic spindle pole body"/>
    <property type="evidence" value="ECO:0007669"/>
    <property type="project" value="TreeGrafter"/>
</dbReference>
<evidence type="ECO:0000256" key="2">
    <source>
        <dbReference type="ARBA" id="ARBA00022692"/>
    </source>
</evidence>
<evidence type="ECO:0000256" key="3">
    <source>
        <dbReference type="ARBA" id="ARBA00022989"/>
    </source>
</evidence>
<feature type="region of interest" description="Disordered" evidence="6">
    <location>
        <begin position="571"/>
        <end position="590"/>
    </location>
</feature>
<keyword evidence="4 7" id="KW-0472">Membrane</keyword>
<dbReference type="InterPro" id="IPR042321">
    <property type="entry name" value="Ima1"/>
</dbReference>
<evidence type="ECO:0000256" key="7">
    <source>
        <dbReference type="SAM" id="Phobius"/>
    </source>
</evidence>
<evidence type="ECO:0000259" key="8">
    <source>
        <dbReference type="Pfam" id="PF09779"/>
    </source>
</evidence>
<feature type="transmembrane region" description="Helical" evidence="7">
    <location>
        <begin position="383"/>
        <end position="403"/>
    </location>
</feature>
<accession>A0A5C3DW54</accession>
<dbReference type="PANTHER" id="PTHR28538:SF1">
    <property type="entry name" value="INTEGRAL INNER NUCLEAR MEMBRANE PROTEIN IMA1"/>
    <property type="match status" value="1"/>
</dbReference>
<keyword evidence="2 7" id="KW-0812">Transmembrane</keyword>
<gene>
    <name evidence="9" type="ORF">UTRI_00883</name>
</gene>
<dbReference type="Proteomes" id="UP000324022">
    <property type="component" value="Unassembled WGS sequence"/>
</dbReference>
<comment type="subcellular location">
    <subcellularLocation>
        <location evidence="1">Nucleus inner membrane</location>
        <topology evidence="1">Multi-pass membrane protein</topology>
    </subcellularLocation>
</comment>
<reference evidence="9 10" key="1">
    <citation type="submission" date="2018-03" db="EMBL/GenBank/DDBJ databases">
        <authorList>
            <person name="Guldener U."/>
        </authorList>
    </citation>
    <scope>NUCLEOTIDE SEQUENCE [LARGE SCALE GENOMIC DNA]</scope>
    <source>
        <strain evidence="9 10">NBRC100155</strain>
    </source>
</reference>
<feature type="compositionally biased region" description="Polar residues" evidence="6">
    <location>
        <begin position="573"/>
        <end position="587"/>
    </location>
</feature>
<dbReference type="EMBL" id="OOIN01000002">
    <property type="protein sequence ID" value="SPO21406.1"/>
    <property type="molecule type" value="Genomic_DNA"/>
</dbReference>
<dbReference type="OrthoDB" id="5966927at2759"/>
<evidence type="ECO:0000313" key="10">
    <source>
        <dbReference type="Proteomes" id="UP000324022"/>
    </source>
</evidence>
<feature type="region of interest" description="Disordered" evidence="6">
    <location>
        <begin position="496"/>
        <end position="565"/>
    </location>
</feature>
<evidence type="ECO:0000256" key="5">
    <source>
        <dbReference type="ARBA" id="ARBA00023242"/>
    </source>
</evidence>
<feature type="transmembrane region" description="Helical" evidence="7">
    <location>
        <begin position="286"/>
        <end position="307"/>
    </location>
</feature>
<feature type="region of interest" description="Disordered" evidence="6">
    <location>
        <begin position="112"/>
        <end position="137"/>
    </location>
</feature>
<dbReference type="GO" id="GO:0005637">
    <property type="term" value="C:nuclear inner membrane"/>
    <property type="evidence" value="ECO:0007669"/>
    <property type="project" value="UniProtKB-SubCell"/>
</dbReference>
<name>A0A5C3DW54_9BASI</name>
<dbReference type="Pfam" id="PF09779">
    <property type="entry name" value="Ima1_N"/>
    <property type="match status" value="1"/>
</dbReference>
<dbReference type="InterPro" id="IPR018617">
    <property type="entry name" value="Ima1_N"/>
</dbReference>
<keyword evidence="10" id="KW-1185">Reference proteome</keyword>
<dbReference type="GO" id="GO:0071765">
    <property type="term" value="P:nuclear inner membrane organization"/>
    <property type="evidence" value="ECO:0007669"/>
    <property type="project" value="InterPro"/>
</dbReference>
<dbReference type="GO" id="GO:0034992">
    <property type="term" value="C:microtubule organizing center attachment site"/>
    <property type="evidence" value="ECO:0007669"/>
    <property type="project" value="TreeGrafter"/>
</dbReference>
<dbReference type="PANTHER" id="PTHR28538">
    <property type="entry name" value="INTEGRAL INNER NUCLEAR MEMBRANE PROTEIN IMA1"/>
    <property type="match status" value="1"/>
</dbReference>
<feature type="region of interest" description="Disordered" evidence="6">
    <location>
        <begin position="35"/>
        <end position="59"/>
    </location>
</feature>
<feature type="domain" description="Ima1 N-terminal" evidence="8">
    <location>
        <begin position="64"/>
        <end position="204"/>
    </location>
</feature>
<dbReference type="AlphaFoldDB" id="A0A5C3DW54"/>
<feature type="region of interest" description="Disordered" evidence="6">
    <location>
        <begin position="616"/>
        <end position="644"/>
    </location>
</feature>
<feature type="compositionally biased region" description="Low complexity" evidence="6">
    <location>
        <begin position="118"/>
        <end position="128"/>
    </location>
</feature>
<protein>
    <recommendedName>
        <fullName evidence="8">Ima1 N-terminal domain-containing protein</fullName>
    </recommendedName>
</protein>
<evidence type="ECO:0000313" key="9">
    <source>
        <dbReference type="EMBL" id="SPO21406.1"/>
    </source>
</evidence>
<feature type="transmembrane region" description="Helical" evidence="7">
    <location>
        <begin position="327"/>
        <end position="348"/>
    </location>
</feature>
<keyword evidence="3 7" id="KW-1133">Transmembrane helix</keyword>
<feature type="transmembrane region" description="Helical" evidence="7">
    <location>
        <begin position="423"/>
        <end position="444"/>
    </location>
</feature>
<proteinExistence type="predicted"/>
<keyword evidence="5" id="KW-0539">Nucleus</keyword>
<sequence>MWKLLSWSGRGASGYPQRQCFFCCTTSIILPPYKPDATSSNGQSSSGNGNASHPSNLATSSNTAISTGIPTNWFCSSCHCQNVATEDGNPVEQYTRPMWDEDWNRDRSQLMRHTRPHTSSTKASSTSSPNHRNVFPGNEVPKQDRFAFCHTCQTNQVLTLNMLADYLPGEDDPEYQEKLRHLPDYEASIASRYPPVCSDCAPKVQKRITERDQFARSWSLGKWLDLKKRASFVELADVNDHTSPIKIPRPTQVAPIAGQAVSPRSIWDSVKIRLGTLFSLEDGSSFVMALFGLVNFSIWCLYLATGLKPLAIVSTVQDAAHRIQAEPISLFTAMVVPSIVFCLPKLPIKCYRMDPLKRSIQRARARQIRAEAKGAGLWHTTQLVILVLRLCALLLTVYIAILPKRFTHVLHWLEAASRRDSTTLLPLAAFSMLISELTLIAFAASKLRVQPPSPLQLVSRPVVAIGRRGKSTEIGADPLLTSLSLDDQVTRTSFGFSRTNGYAKPNLDTPMEDDTTIPPPQRDTDGDAVMEDAATYSARRMSQSSDEDWDHSSRVPPPPAASWCHNWPKIAPQQPNMPSSSTTTGSQRYPEFQLGPQRFWEPQDPTGLEDVFGRAVSLDDQPSNKPERNADAASGKWSNWFGFS</sequence>
<evidence type="ECO:0000256" key="1">
    <source>
        <dbReference type="ARBA" id="ARBA00004473"/>
    </source>
</evidence>
<feature type="compositionally biased region" description="Low complexity" evidence="6">
    <location>
        <begin position="39"/>
        <end position="52"/>
    </location>
</feature>
<evidence type="ECO:0000256" key="6">
    <source>
        <dbReference type="SAM" id="MobiDB-lite"/>
    </source>
</evidence>
<dbReference type="GO" id="GO:0034506">
    <property type="term" value="C:chromosome, centromeric core domain"/>
    <property type="evidence" value="ECO:0007669"/>
    <property type="project" value="TreeGrafter"/>
</dbReference>